<evidence type="ECO:0000256" key="1">
    <source>
        <dbReference type="SAM" id="MobiDB-lite"/>
    </source>
</evidence>
<protein>
    <submittedName>
        <fullName evidence="2">Uncharacterized protein</fullName>
    </submittedName>
</protein>
<feature type="compositionally biased region" description="Basic and acidic residues" evidence="1">
    <location>
        <begin position="408"/>
        <end position="418"/>
    </location>
</feature>
<accession>A0A2I1HA68</accession>
<dbReference type="AlphaFoldDB" id="A0A2I1HA68"/>
<dbReference type="VEuPathDB" id="FungiDB:RhiirFUN_014803"/>
<reference evidence="2 3" key="1">
    <citation type="submission" date="2015-10" db="EMBL/GenBank/DDBJ databases">
        <title>Genome analyses suggest a sexual origin of heterokaryosis in a supposedly ancient asexual fungus.</title>
        <authorList>
            <person name="Ropars J."/>
            <person name="Sedzielewska K."/>
            <person name="Noel J."/>
            <person name="Charron P."/>
            <person name="Farinelli L."/>
            <person name="Marton T."/>
            <person name="Kruger M."/>
            <person name="Pelin A."/>
            <person name="Brachmann A."/>
            <person name="Corradi N."/>
        </authorList>
    </citation>
    <scope>NUCLEOTIDE SEQUENCE [LARGE SCALE GENOMIC DNA]</scope>
    <source>
        <strain evidence="2 3">A4</strain>
    </source>
</reference>
<keyword evidence="3" id="KW-1185">Reference proteome</keyword>
<dbReference type="EMBL" id="LLXI01001956">
    <property type="protein sequence ID" value="PKY55769.1"/>
    <property type="molecule type" value="Genomic_DNA"/>
</dbReference>
<dbReference type="VEuPathDB" id="FungiDB:RhiirA1_403146"/>
<organism evidence="2 3">
    <name type="scientific">Rhizophagus irregularis</name>
    <dbReference type="NCBI Taxonomy" id="588596"/>
    <lineage>
        <taxon>Eukaryota</taxon>
        <taxon>Fungi</taxon>
        <taxon>Fungi incertae sedis</taxon>
        <taxon>Mucoromycota</taxon>
        <taxon>Glomeromycotina</taxon>
        <taxon>Glomeromycetes</taxon>
        <taxon>Glomerales</taxon>
        <taxon>Glomeraceae</taxon>
        <taxon>Rhizophagus</taxon>
    </lineage>
</organism>
<dbReference type="Proteomes" id="UP000234323">
    <property type="component" value="Unassembled WGS sequence"/>
</dbReference>
<sequence length="464" mass="53561">MSKVNPVILSDIETISDDETISENEYSELMDEQDANEDAEQIAFFTKYLSVSEVIHSAFPIEYPKTSPQGIATVFNVTGWANPMACFNDIQYSNNGAGGSISIQNCPYFGVPVKKDVRKCQGIKHCSFADPDFINEQHNEVDMESEMFIKLNQHQHNKKTKTYTFFLAAKSTACKYKSNNQLCDGQAKLRRIIKNGGEEYIIGCDKWVRGEKWHRYIKVPGEIDLELLRDIFQGRVIDENNNENQCCTIVSRASRISSCDWTQYYRQPYVLASLNKHISNMENEIWDHHGNNTNVAEAAHAQANREGKQLKLITAIMRGRRLDERLFKTAEINDKFGIPYTRRDKSEIKRKAKAMTRKDTNKRSQKETSNKELKKKVPLQDVTNREKLEKKGKRKASTSENTSKAKRSRIDINESDSEREISKLEIEERKMKLAERRTADRKAQAEIEKLELENLKLRKELNLD</sequence>
<proteinExistence type="predicted"/>
<comment type="caution">
    <text evidence="2">The sequence shown here is derived from an EMBL/GenBank/DDBJ whole genome shotgun (WGS) entry which is preliminary data.</text>
</comment>
<evidence type="ECO:0000313" key="2">
    <source>
        <dbReference type="EMBL" id="PKY55769.1"/>
    </source>
</evidence>
<feature type="compositionally biased region" description="Basic and acidic residues" evidence="1">
    <location>
        <begin position="356"/>
        <end position="372"/>
    </location>
</feature>
<feature type="region of interest" description="Disordered" evidence="1">
    <location>
        <begin position="347"/>
        <end position="418"/>
    </location>
</feature>
<dbReference type="VEuPathDB" id="FungiDB:FUN_021884"/>
<dbReference type="VEuPathDB" id="FungiDB:RhiirA1_417427"/>
<name>A0A2I1HA68_9GLOM</name>
<dbReference type="VEuPathDB" id="FungiDB:RhiirFUN_006291"/>
<gene>
    <name evidence="2" type="ORF">RhiirA4_448495</name>
</gene>
<evidence type="ECO:0000313" key="3">
    <source>
        <dbReference type="Proteomes" id="UP000234323"/>
    </source>
</evidence>
<dbReference type="VEuPathDB" id="FungiDB:FUN_015799"/>